<evidence type="ECO:0000313" key="3">
    <source>
        <dbReference type="Proteomes" id="UP000292003"/>
    </source>
</evidence>
<dbReference type="OrthoDB" id="4224765at2"/>
<comment type="caution">
    <text evidence="2">The sequence shown here is derived from an EMBL/GenBank/DDBJ whole genome shotgun (WGS) entry which is preliminary data.</text>
</comment>
<keyword evidence="3" id="KW-1185">Reference proteome</keyword>
<accession>A0A4Q7IZY2</accession>
<evidence type="ECO:0000313" key="2">
    <source>
        <dbReference type="EMBL" id="RZQ59832.1"/>
    </source>
</evidence>
<gene>
    <name evidence="2" type="ORF">EWH70_32480</name>
</gene>
<proteinExistence type="predicted"/>
<organism evidence="2 3">
    <name type="scientific">Amycolatopsis suaedae</name>
    <dbReference type="NCBI Taxonomy" id="2510978"/>
    <lineage>
        <taxon>Bacteria</taxon>
        <taxon>Bacillati</taxon>
        <taxon>Actinomycetota</taxon>
        <taxon>Actinomycetes</taxon>
        <taxon>Pseudonocardiales</taxon>
        <taxon>Pseudonocardiaceae</taxon>
        <taxon>Amycolatopsis</taxon>
    </lineage>
</organism>
<evidence type="ECO:0000256" key="1">
    <source>
        <dbReference type="SAM" id="MobiDB-lite"/>
    </source>
</evidence>
<feature type="compositionally biased region" description="Basic and acidic residues" evidence="1">
    <location>
        <begin position="51"/>
        <end position="72"/>
    </location>
</feature>
<dbReference type="Proteomes" id="UP000292003">
    <property type="component" value="Unassembled WGS sequence"/>
</dbReference>
<name>A0A4Q7IZY2_9PSEU</name>
<reference evidence="2 3" key="1">
    <citation type="submission" date="2019-02" db="EMBL/GenBank/DDBJ databases">
        <title>Draft genome sequence of Amycolatopsis sp. 8-3EHSu isolated from roots of Suaeda maritima.</title>
        <authorList>
            <person name="Duangmal K."/>
            <person name="Chantavorakit T."/>
        </authorList>
    </citation>
    <scope>NUCLEOTIDE SEQUENCE [LARGE SCALE GENOMIC DNA]</scope>
    <source>
        <strain evidence="2 3">8-3EHSu</strain>
    </source>
</reference>
<feature type="region of interest" description="Disordered" evidence="1">
    <location>
        <begin position="1"/>
        <end position="88"/>
    </location>
</feature>
<sequence>MRIRVLQGVAGADFSWAPGEEVDMPETEARKWADGVRAEYADPAAPARTEAQAEKGGADRGGAEQPKTEKTARQSRGGGRSRRAETRG</sequence>
<dbReference type="EMBL" id="SFCC01000021">
    <property type="protein sequence ID" value="RZQ59832.1"/>
    <property type="molecule type" value="Genomic_DNA"/>
</dbReference>
<dbReference type="AlphaFoldDB" id="A0A4Q7IZY2"/>
<dbReference type="RefSeq" id="WP_130479397.1">
    <property type="nucleotide sequence ID" value="NZ_SFCC01000021.1"/>
</dbReference>
<feature type="compositionally biased region" description="Basic and acidic residues" evidence="1">
    <location>
        <begin position="27"/>
        <end position="40"/>
    </location>
</feature>
<protein>
    <submittedName>
        <fullName evidence="2">Uncharacterized protein</fullName>
    </submittedName>
</protein>